<gene>
    <name evidence="1" type="ORF">E3U43_000174</name>
</gene>
<accession>A0ACD3Q7V6</accession>
<dbReference type="EMBL" id="CM011695">
    <property type="protein sequence ID" value="TMS03285.1"/>
    <property type="molecule type" value="Genomic_DNA"/>
</dbReference>
<sequence>MRKSRPTDSTSQSHTDVFRVGINAAGASALHSNDEFVQKVRYYSSHEESRQDVISGLKLKEEERRKGARPKLNITFTHFLPVKLANAGPVVDIWWR</sequence>
<keyword evidence="2" id="KW-1185">Reference proteome</keyword>
<protein>
    <submittedName>
        <fullName evidence="1">Uncharacterized protein</fullName>
    </submittedName>
</protein>
<reference evidence="1" key="1">
    <citation type="submission" date="2018-11" db="EMBL/GenBank/DDBJ databases">
        <title>The sequence and de novo assembly of Larimichthys crocea genome using PacBio and Hi-C technologies.</title>
        <authorList>
            <person name="Xu P."/>
            <person name="Chen B."/>
            <person name="Zhou Z."/>
            <person name="Ke Q."/>
            <person name="Wu Y."/>
            <person name="Bai H."/>
            <person name="Pu F."/>
        </authorList>
    </citation>
    <scope>NUCLEOTIDE SEQUENCE</scope>
    <source>
        <tissue evidence="1">Muscle</tissue>
    </source>
</reference>
<comment type="caution">
    <text evidence="1">The sequence shown here is derived from an EMBL/GenBank/DDBJ whole genome shotgun (WGS) entry which is preliminary data.</text>
</comment>
<organism evidence="1 2">
    <name type="scientific">Larimichthys crocea</name>
    <name type="common">Large yellow croaker</name>
    <name type="synonym">Pseudosciaena crocea</name>
    <dbReference type="NCBI Taxonomy" id="215358"/>
    <lineage>
        <taxon>Eukaryota</taxon>
        <taxon>Metazoa</taxon>
        <taxon>Chordata</taxon>
        <taxon>Craniata</taxon>
        <taxon>Vertebrata</taxon>
        <taxon>Euteleostomi</taxon>
        <taxon>Actinopterygii</taxon>
        <taxon>Neopterygii</taxon>
        <taxon>Teleostei</taxon>
        <taxon>Neoteleostei</taxon>
        <taxon>Acanthomorphata</taxon>
        <taxon>Eupercaria</taxon>
        <taxon>Sciaenidae</taxon>
        <taxon>Larimichthys</taxon>
    </lineage>
</organism>
<evidence type="ECO:0000313" key="2">
    <source>
        <dbReference type="Proteomes" id="UP000793456"/>
    </source>
</evidence>
<dbReference type="Proteomes" id="UP000793456">
    <property type="component" value="Chromosome XXII"/>
</dbReference>
<name>A0ACD3Q7V6_LARCR</name>
<evidence type="ECO:0000313" key="1">
    <source>
        <dbReference type="EMBL" id="TMS03285.1"/>
    </source>
</evidence>
<proteinExistence type="predicted"/>